<sequence>MKKRLSVLLLVLLSGCANVSQMPIYTVTDQELEQTLDNQLTKLQKTFQLTGVSVTLDINDMSAHIGPDGRDVVRLGANAAVNTSVFGFVYPATAHLELEGTPYYDRDKKAIFVRSLALIDSTIDSAGFQGNLAPVSGQLMMLINGYLASHPVYQLEDNLVTGLISTVPLELRIEPGQLALRRQGQ</sequence>
<proteinExistence type="predicted"/>
<evidence type="ECO:0000313" key="2">
    <source>
        <dbReference type="EMBL" id="XDK24973.1"/>
    </source>
</evidence>
<dbReference type="Pfam" id="PF07273">
    <property type="entry name" value="DUF1439"/>
    <property type="match status" value="1"/>
</dbReference>
<dbReference type="EMBL" id="CP162601">
    <property type="protein sequence ID" value="XDK24973.1"/>
    <property type="molecule type" value="Genomic_DNA"/>
</dbReference>
<feature type="signal peptide" evidence="1">
    <location>
        <begin position="1"/>
        <end position="19"/>
    </location>
</feature>
<dbReference type="RefSeq" id="WP_306102339.1">
    <property type="nucleotide sequence ID" value="NZ_CP162601.1"/>
</dbReference>
<evidence type="ECO:0000256" key="1">
    <source>
        <dbReference type="SAM" id="SignalP"/>
    </source>
</evidence>
<dbReference type="PROSITE" id="PS51257">
    <property type="entry name" value="PROKAR_LIPOPROTEIN"/>
    <property type="match status" value="1"/>
</dbReference>
<reference evidence="2" key="1">
    <citation type="submission" date="2024-07" db="EMBL/GenBank/DDBJ databases">
        <title>Genome Analysis of a Potential Novel Vibrio Species Secreting pH- and Thermo-stable Alginate Lyase and its Application in Producing Alginate Oligosaccharides.</title>
        <authorList>
            <person name="Huang H."/>
            <person name="Bao K."/>
        </authorList>
    </citation>
    <scope>NUCLEOTIDE SEQUENCE</scope>
    <source>
        <strain evidence="2">HB236076</strain>
    </source>
</reference>
<protein>
    <submittedName>
        <fullName evidence="2">DUF1439 domain-containing protein</fullName>
    </submittedName>
</protein>
<dbReference type="AlphaFoldDB" id="A0AB39HD28"/>
<organism evidence="2">
    <name type="scientific">Vibrio sp. HB236076</name>
    <dbReference type="NCBI Taxonomy" id="3232307"/>
    <lineage>
        <taxon>Bacteria</taxon>
        <taxon>Pseudomonadati</taxon>
        <taxon>Pseudomonadota</taxon>
        <taxon>Gammaproteobacteria</taxon>
        <taxon>Vibrionales</taxon>
        <taxon>Vibrionaceae</taxon>
        <taxon>Vibrio</taxon>
    </lineage>
</organism>
<gene>
    <name evidence="2" type="ORF">AB0763_12600</name>
</gene>
<name>A0AB39HD28_9VIBR</name>
<dbReference type="Gene3D" id="3.15.10.40">
    <property type="entry name" value="Uncharacterised protein PF07273, DUF1439"/>
    <property type="match status" value="1"/>
</dbReference>
<feature type="chain" id="PRO_5044205494" evidence="1">
    <location>
        <begin position="20"/>
        <end position="185"/>
    </location>
</feature>
<keyword evidence="1" id="KW-0732">Signal</keyword>
<accession>A0AB39HD28</accession>
<dbReference type="InterPro" id="IPR010835">
    <property type="entry name" value="DUF1439"/>
</dbReference>
<dbReference type="KEGG" id="vih:AB0763_12600"/>